<evidence type="ECO:0000256" key="1">
    <source>
        <dbReference type="SAM" id="Phobius"/>
    </source>
</evidence>
<organism evidence="2 3">
    <name type="scientific">Sphingomonas aerophila</name>
    <dbReference type="NCBI Taxonomy" id="1344948"/>
    <lineage>
        <taxon>Bacteria</taxon>
        <taxon>Pseudomonadati</taxon>
        <taxon>Pseudomonadota</taxon>
        <taxon>Alphaproteobacteria</taxon>
        <taxon>Sphingomonadales</taxon>
        <taxon>Sphingomonadaceae</taxon>
        <taxon>Sphingomonas</taxon>
    </lineage>
</organism>
<evidence type="ECO:0000313" key="3">
    <source>
        <dbReference type="Proteomes" id="UP000546200"/>
    </source>
</evidence>
<sequence>MTWLRSLVRVHPLLAVLLVTAALLVRLAVPAGFMPVPGGGFAITICTGYGPLSPATAVMPATPHAMSDMHHGNAGDDGGSVVSSPCAFADLAMPALSAADPVLLAAALLFILAAALVRAPDLPVRAYSRVRPPLRGPPLLA</sequence>
<proteinExistence type="predicted"/>
<accession>A0A7W9BC40</accession>
<keyword evidence="1" id="KW-0472">Membrane</keyword>
<keyword evidence="3" id="KW-1185">Reference proteome</keyword>
<evidence type="ECO:0000313" key="2">
    <source>
        <dbReference type="EMBL" id="MBB5714391.1"/>
    </source>
</evidence>
<dbReference type="RefSeq" id="WP_184055648.1">
    <property type="nucleotide sequence ID" value="NZ_JACIJK010000003.1"/>
</dbReference>
<keyword evidence="1" id="KW-1133">Transmembrane helix</keyword>
<comment type="caution">
    <text evidence="2">The sequence shown here is derived from an EMBL/GenBank/DDBJ whole genome shotgun (WGS) entry which is preliminary data.</text>
</comment>
<name>A0A7W9BC40_9SPHN</name>
<reference evidence="2 3" key="1">
    <citation type="submission" date="2020-08" db="EMBL/GenBank/DDBJ databases">
        <title>Genomic Encyclopedia of Type Strains, Phase IV (KMG-IV): sequencing the most valuable type-strain genomes for metagenomic binning, comparative biology and taxonomic classification.</title>
        <authorList>
            <person name="Goeker M."/>
        </authorList>
    </citation>
    <scope>NUCLEOTIDE SEQUENCE [LARGE SCALE GENOMIC DNA]</scope>
    <source>
        <strain evidence="2 3">DSM 100044</strain>
    </source>
</reference>
<gene>
    <name evidence="2" type="ORF">FHS94_001222</name>
</gene>
<protein>
    <recommendedName>
        <fullName evidence="4">DUF2946 domain-containing protein</fullName>
    </recommendedName>
</protein>
<dbReference type="Proteomes" id="UP000546200">
    <property type="component" value="Unassembled WGS sequence"/>
</dbReference>
<feature type="transmembrane region" description="Helical" evidence="1">
    <location>
        <begin position="102"/>
        <end position="119"/>
    </location>
</feature>
<keyword evidence="1" id="KW-0812">Transmembrane</keyword>
<dbReference type="EMBL" id="JACIJK010000003">
    <property type="protein sequence ID" value="MBB5714391.1"/>
    <property type="molecule type" value="Genomic_DNA"/>
</dbReference>
<dbReference type="AlphaFoldDB" id="A0A7W9BC40"/>
<evidence type="ECO:0008006" key="4">
    <source>
        <dbReference type="Google" id="ProtNLM"/>
    </source>
</evidence>